<dbReference type="SUPFAM" id="SSF53448">
    <property type="entry name" value="Nucleotide-diphospho-sugar transferases"/>
    <property type="match status" value="1"/>
</dbReference>
<dbReference type="PANTHER" id="PTHR43777:SF1">
    <property type="entry name" value="MOLYBDENUM COFACTOR CYTIDYLYLTRANSFERASE"/>
    <property type="match status" value="1"/>
</dbReference>
<dbReference type="EMBL" id="VMTR01000005">
    <property type="protein sequence ID" value="TVT96322.1"/>
    <property type="molecule type" value="Genomic_DNA"/>
</dbReference>
<name>A0A558GEY1_HALVO</name>
<accession>A0A558GEY1</accession>
<gene>
    <name evidence="2" type="ORF">FQA18_01800</name>
</gene>
<evidence type="ECO:0000313" key="2">
    <source>
        <dbReference type="EMBL" id="TVT96322.1"/>
    </source>
</evidence>
<dbReference type="CDD" id="cd04182">
    <property type="entry name" value="GT_2_like_f"/>
    <property type="match status" value="1"/>
</dbReference>
<dbReference type="InterPro" id="IPR029044">
    <property type="entry name" value="Nucleotide-diphossugar_trans"/>
</dbReference>
<evidence type="ECO:0000313" key="3">
    <source>
        <dbReference type="Proteomes" id="UP000320212"/>
    </source>
</evidence>
<dbReference type="InterPro" id="IPR025877">
    <property type="entry name" value="MobA-like_NTP_Trfase"/>
</dbReference>
<keyword evidence="2" id="KW-0808">Transferase</keyword>
<dbReference type="Pfam" id="PF12804">
    <property type="entry name" value="NTP_transf_3"/>
    <property type="match status" value="1"/>
</dbReference>
<comment type="caution">
    <text evidence="2">The sequence shown here is derived from an EMBL/GenBank/DDBJ whole genome shotgun (WGS) entry which is preliminary data.</text>
</comment>
<feature type="domain" description="MobA-like NTP transferase" evidence="1">
    <location>
        <begin position="5"/>
        <end position="168"/>
    </location>
</feature>
<organism evidence="2 3">
    <name type="scientific">Haloferax volcanii</name>
    <name type="common">Halobacterium volcanii</name>
    <dbReference type="NCBI Taxonomy" id="2246"/>
    <lineage>
        <taxon>Archaea</taxon>
        <taxon>Methanobacteriati</taxon>
        <taxon>Methanobacteriota</taxon>
        <taxon>Stenosarchaea group</taxon>
        <taxon>Halobacteria</taxon>
        <taxon>Halobacteriales</taxon>
        <taxon>Haloferacaceae</taxon>
        <taxon>Haloferax</taxon>
    </lineage>
</organism>
<dbReference type="RefSeq" id="WP_144858375.1">
    <property type="nucleotide sequence ID" value="NZ_VMTR01000005.1"/>
</dbReference>
<dbReference type="GO" id="GO:0016779">
    <property type="term" value="F:nucleotidyltransferase activity"/>
    <property type="evidence" value="ECO:0007669"/>
    <property type="project" value="UniProtKB-ARBA"/>
</dbReference>
<protein>
    <submittedName>
        <fullName evidence="2">Nucleotidyltransferase family protein</fullName>
    </submittedName>
</protein>
<dbReference type="AlphaFoldDB" id="A0A558GEY1"/>
<reference evidence="2 3" key="1">
    <citation type="submission" date="2019-07" db="EMBL/GenBank/DDBJ databases">
        <title>Draft genome sequence of Haloferax volcanii SS0101, isolated from salt farm in Samut Sakhon, Thailand.</title>
        <authorList>
            <person name="Wanthongcharoen S."/>
            <person name="Yamprayoonswat W."/>
            <person name="Ruangsuj P."/>
            <person name="Thongpramul N."/>
            <person name="Jumpathong W."/>
            <person name="Sittihan S."/>
            <person name="Kanjanavas P."/>
            <person name="Yasawong M."/>
        </authorList>
    </citation>
    <scope>NUCLEOTIDE SEQUENCE [LARGE SCALE GENOMIC DNA]</scope>
    <source>
        <strain evidence="2 3">SS0101</strain>
    </source>
</reference>
<sequence length="194" mass="20804">MTRVGILLAAGAGTRFERGNKLCQPLDGEPIVRRAARRLVESPVDETVVVLGHDAERVRRALEPLESRLTVVRNERYDAGQSASVRRGAEEVLSRDGSVGVFALGDMPAVGSATYDELLAAIDRGDRHVVVPVYDGRRGNPVAFDAAALDRFGRLTGDAGARALFEAMPVARVAVDDPGIHADIDTVADLEAHR</sequence>
<evidence type="ECO:0000259" key="1">
    <source>
        <dbReference type="Pfam" id="PF12804"/>
    </source>
</evidence>
<dbReference type="Gene3D" id="3.90.550.10">
    <property type="entry name" value="Spore Coat Polysaccharide Biosynthesis Protein SpsA, Chain A"/>
    <property type="match status" value="1"/>
</dbReference>
<dbReference type="Proteomes" id="UP000320212">
    <property type="component" value="Unassembled WGS sequence"/>
</dbReference>
<proteinExistence type="predicted"/>
<dbReference type="PANTHER" id="PTHR43777">
    <property type="entry name" value="MOLYBDENUM COFACTOR CYTIDYLYLTRANSFERASE"/>
    <property type="match status" value="1"/>
</dbReference>